<dbReference type="Pfam" id="PF00024">
    <property type="entry name" value="PAN_1"/>
    <property type="match status" value="1"/>
</dbReference>
<dbReference type="EnsemblMetazoa" id="CLYHEMT006245.1">
    <property type="protein sequence ID" value="CLYHEMP006245.1"/>
    <property type="gene ID" value="CLYHEMG006245"/>
</dbReference>
<evidence type="ECO:0000256" key="1">
    <source>
        <dbReference type="ARBA" id="ARBA00022729"/>
    </source>
</evidence>
<dbReference type="PROSITE" id="PS51820">
    <property type="entry name" value="PA14"/>
    <property type="match status" value="1"/>
</dbReference>
<evidence type="ECO:0000313" key="5">
    <source>
        <dbReference type="Proteomes" id="UP000594262"/>
    </source>
</evidence>
<sequence length="413" mass="47819">MSCSKTVFVFYLLITASTASNILRLPKYNKAKFILKHNNKAHATSPYKTEPVRNLYKCLDKCTYDTQCKSVNFDERNPNSTQCQYVAQDRNDLDSYVDAPGIRHYDTGRTTLTKWVMTSYTSFCVVPETYSCDVTSANQKLMITSSTTHCEAEYAYFDYDIEYGILYHHCSGREIGYTGDYITFVPQSKANKLTNFYWAWVRDWKSFLTKSTHCIRVDSISNGFHLMKKDNEECETTSAYFKFTFPSLPAPSKVWTTVFESTSTSADFWSITSASSYPNSYTHSGYMDDFTIIASYKDYAAIRMQTYFVAPKTGYYTFNVACNEQCILYHGETESTKQLIVQQTTYGHWVNYAEWLKYPAEQQSAGIYMEEGRDYYMEGLYRETGGKSLMNVAFRAPGFDVFRIVSYRYLKKY</sequence>
<evidence type="ECO:0000256" key="2">
    <source>
        <dbReference type="SAM" id="SignalP"/>
    </source>
</evidence>
<feature type="domain" description="PA14" evidence="3">
    <location>
        <begin position="249"/>
        <end position="409"/>
    </location>
</feature>
<dbReference type="InterPro" id="IPR003609">
    <property type="entry name" value="Pan_app"/>
</dbReference>
<evidence type="ECO:0000259" key="3">
    <source>
        <dbReference type="PROSITE" id="PS51820"/>
    </source>
</evidence>
<dbReference type="PANTHER" id="PTHR46769:SF2">
    <property type="entry name" value="FIBROCYSTIN-L ISOFORM 2 PRECURSOR-RELATED"/>
    <property type="match status" value="1"/>
</dbReference>
<dbReference type="SUPFAM" id="SSF57414">
    <property type="entry name" value="Hairpin loop containing domain-like"/>
    <property type="match status" value="1"/>
</dbReference>
<feature type="chain" id="PRO_5029624612" description="PA14 domain-containing protein" evidence="2">
    <location>
        <begin position="20"/>
        <end position="413"/>
    </location>
</feature>
<dbReference type="PANTHER" id="PTHR46769">
    <property type="entry name" value="POLYCYSTIC KIDNEY AND HEPATIC DISEASE 1 (AUTOSOMAL RECESSIVE)-LIKE 1"/>
    <property type="match status" value="1"/>
</dbReference>
<dbReference type="Proteomes" id="UP000594262">
    <property type="component" value="Unplaced"/>
</dbReference>
<dbReference type="RefSeq" id="XP_066926075.1">
    <property type="nucleotide sequence ID" value="XM_067069974.1"/>
</dbReference>
<feature type="signal peptide" evidence="2">
    <location>
        <begin position="1"/>
        <end position="19"/>
    </location>
</feature>
<reference evidence="4" key="1">
    <citation type="submission" date="2021-01" db="UniProtKB">
        <authorList>
            <consortium name="EnsemblMetazoa"/>
        </authorList>
    </citation>
    <scope>IDENTIFICATION</scope>
</reference>
<dbReference type="InterPro" id="IPR037524">
    <property type="entry name" value="PA14/GLEYA"/>
</dbReference>
<keyword evidence="1 2" id="KW-0732">Signal</keyword>
<evidence type="ECO:0000313" key="4">
    <source>
        <dbReference type="EnsemblMetazoa" id="CLYHEMP006245.1"/>
    </source>
</evidence>
<keyword evidence="5" id="KW-1185">Reference proteome</keyword>
<proteinExistence type="predicted"/>
<dbReference type="InterPro" id="IPR052387">
    <property type="entry name" value="Fibrocystin"/>
</dbReference>
<dbReference type="GeneID" id="136813453"/>
<name>A0A7M5V9M9_9CNID</name>
<organism evidence="4 5">
    <name type="scientific">Clytia hemisphaerica</name>
    <dbReference type="NCBI Taxonomy" id="252671"/>
    <lineage>
        <taxon>Eukaryota</taxon>
        <taxon>Metazoa</taxon>
        <taxon>Cnidaria</taxon>
        <taxon>Hydrozoa</taxon>
        <taxon>Hydroidolina</taxon>
        <taxon>Leptothecata</taxon>
        <taxon>Obeliida</taxon>
        <taxon>Clytiidae</taxon>
        <taxon>Clytia</taxon>
    </lineage>
</organism>
<dbReference type="OrthoDB" id="5951838at2759"/>
<protein>
    <recommendedName>
        <fullName evidence="3">PA14 domain-containing protein</fullName>
    </recommendedName>
</protein>
<dbReference type="AlphaFoldDB" id="A0A7M5V9M9"/>
<accession>A0A7M5V9M9</accession>
<dbReference type="Gene3D" id="2.60.120.1560">
    <property type="match status" value="1"/>
</dbReference>